<evidence type="ECO:0000256" key="1">
    <source>
        <dbReference type="SAM" id="MobiDB-lite"/>
    </source>
</evidence>
<keyword evidence="3" id="KW-1185">Reference proteome</keyword>
<feature type="compositionally biased region" description="Low complexity" evidence="1">
    <location>
        <begin position="23"/>
        <end position="32"/>
    </location>
</feature>
<feature type="region of interest" description="Disordered" evidence="1">
    <location>
        <begin position="183"/>
        <end position="203"/>
    </location>
</feature>
<accession>A0ABR1TC16</accession>
<gene>
    <name evidence="2" type="ORF">PG993_004178</name>
</gene>
<dbReference type="EMBL" id="JAQQWK010000003">
    <property type="protein sequence ID" value="KAK8044154.1"/>
    <property type="molecule type" value="Genomic_DNA"/>
</dbReference>
<dbReference type="Proteomes" id="UP001444661">
    <property type="component" value="Unassembled WGS sequence"/>
</dbReference>
<evidence type="ECO:0000313" key="3">
    <source>
        <dbReference type="Proteomes" id="UP001444661"/>
    </source>
</evidence>
<feature type="compositionally biased region" description="Basic and acidic residues" evidence="1">
    <location>
        <begin position="10"/>
        <end position="22"/>
    </location>
</feature>
<feature type="region of interest" description="Disordered" evidence="1">
    <location>
        <begin position="1"/>
        <end position="55"/>
    </location>
</feature>
<protein>
    <recommendedName>
        <fullName evidence="4">C2H2-type domain-containing protein</fullName>
    </recommendedName>
</protein>
<proteinExistence type="predicted"/>
<name>A0ABR1TC16_9PEZI</name>
<sequence>MNLSQASTHTPRDDSSLDDRHISPSPTTPSTSESLPYDGTGDTKHPSSSQPPTTVLGKELPVTCQYCERLFAPQSLPRHLVSKHSFACEQGCEKQAFETKRDLERHYKTLMHRTPGSDGGGVASMGEAGYQCACGKPDFRKDLHKRHLRKCKKTGRGTFHCRRCDHHVSSRGLHETHLATCLKQRGRGRKNHGEDGQAKVNHH</sequence>
<reference evidence="2 3" key="1">
    <citation type="submission" date="2023-01" db="EMBL/GenBank/DDBJ databases">
        <title>Analysis of 21 Apiospora genomes using comparative genomics revels a genus with tremendous synthesis potential of carbohydrate active enzymes and secondary metabolites.</title>
        <authorList>
            <person name="Sorensen T."/>
        </authorList>
    </citation>
    <scope>NUCLEOTIDE SEQUENCE [LARGE SCALE GENOMIC DNA]</scope>
    <source>
        <strain evidence="2 3">CBS 33761</strain>
    </source>
</reference>
<comment type="caution">
    <text evidence="2">The sequence shown here is derived from an EMBL/GenBank/DDBJ whole genome shotgun (WGS) entry which is preliminary data.</text>
</comment>
<evidence type="ECO:0008006" key="4">
    <source>
        <dbReference type="Google" id="ProtNLM"/>
    </source>
</evidence>
<organism evidence="2 3">
    <name type="scientific">Apiospora rasikravindrae</name>
    <dbReference type="NCBI Taxonomy" id="990691"/>
    <lineage>
        <taxon>Eukaryota</taxon>
        <taxon>Fungi</taxon>
        <taxon>Dikarya</taxon>
        <taxon>Ascomycota</taxon>
        <taxon>Pezizomycotina</taxon>
        <taxon>Sordariomycetes</taxon>
        <taxon>Xylariomycetidae</taxon>
        <taxon>Amphisphaeriales</taxon>
        <taxon>Apiosporaceae</taxon>
        <taxon>Apiospora</taxon>
    </lineage>
</organism>
<evidence type="ECO:0000313" key="2">
    <source>
        <dbReference type="EMBL" id="KAK8044154.1"/>
    </source>
</evidence>
<dbReference type="Gene3D" id="3.30.160.60">
    <property type="entry name" value="Classic Zinc Finger"/>
    <property type="match status" value="1"/>
</dbReference>